<feature type="domain" description="TonB C-terminal" evidence="1">
    <location>
        <begin position="119"/>
        <end position="177"/>
    </location>
</feature>
<gene>
    <name evidence="2" type="ORF">EV195_10769</name>
</gene>
<sequence length="179" mass="20969">MKKLYILIILLFTISIYSQENENTKENQLKEIETIDNIDKTKQVSFKVIEIAPIHPDCKNFNTESERRKCLHISMRKHVQKYFNAELANCIEKRVLYNYKKKKDEEVCIGMAKGKKRIYIQFKINYTGEIIDIKVRAPHPKLKEEGIRIAKLLPKMEPGKQDGVPVRVGYTLPITFNVD</sequence>
<dbReference type="InterPro" id="IPR037682">
    <property type="entry name" value="TonB_C"/>
</dbReference>
<evidence type="ECO:0000313" key="3">
    <source>
        <dbReference type="Proteomes" id="UP000294564"/>
    </source>
</evidence>
<accession>A0A4R2NR67</accession>
<organism evidence="2 3">
    <name type="scientific">Tenacibaculum skagerrakense</name>
    <dbReference type="NCBI Taxonomy" id="186571"/>
    <lineage>
        <taxon>Bacteria</taxon>
        <taxon>Pseudomonadati</taxon>
        <taxon>Bacteroidota</taxon>
        <taxon>Flavobacteriia</taxon>
        <taxon>Flavobacteriales</taxon>
        <taxon>Flavobacteriaceae</taxon>
        <taxon>Tenacibaculum</taxon>
    </lineage>
</organism>
<evidence type="ECO:0000259" key="1">
    <source>
        <dbReference type="Pfam" id="PF03544"/>
    </source>
</evidence>
<comment type="caution">
    <text evidence="2">The sequence shown here is derived from an EMBL/GenBank/DDBJ whole genome shotgun (WGS) entry which is preliminary data.</text>
</comment>
<dbReference type="Pfam" id="PF03544">
    <property type="entry name" value="TonB_C"/>
    <property type="match status" value="1"/>
</dbReference>
<name>A0A4R2NR67_9FLAO</name>
<keyword evidence="3" id="KW-1185">Reference proteome</keyword>
<dbReference type="Proteomes" id="UP000294564">
    <property type="component" value="Unassembled WGS sequence"/>
</dbReference>
<protein>
    <submittedName>
        <fullName evidence="2">TonB-like protein</fullName>
    </submittedName>
</protein>
<evidence type="ECO:0000313" key="2">
    <source>
        <dbReference type="EMBL" id="TCP23904.1"/>
    </source>
</evidence>
<dbReference type="Gene3D" id="3.30.1150.10">
    <property type="match status" value="1"/>
</dbReference>
<dbReference type="EMBL" id="SLXM01000007">
    <property type="protein sequence ID" value="TCP23904.1"/>
    <property type="molecule type" value="Genomic_DNA"/>
</dbReference>
<dbReference type="RefSeq" id="WP_132795180.1">
    <property type="nucleotide sequence ID" value="NZ_SLXM01000007.1"/>
</dbReference>
<dbReference type="SUPFAM" id="SSF74653">
    <property type="entry name" value="TolA/TonB C-terminal domain"/>
    <property type="match status" value="1"/>
</dbReference>
<reference evidence="2 3" key="1">
    <citation type="submission" date="2019-03" db="EMBL/GenBank/DDBJ databases">
        <title>Genomic Encyclopedia of Type Strains, Phase IV (KMG-IV): sequencing the most valuable type-strain genomes for metagenomic binning, comparative biology and taxonomic classification.</title>
        <authorList>
            <person name="Goeker M."/>
        </authorList>
    </citation>
    <scope>NUCLEOTIDE SEQUENCE [LARGE SCALE GENOMIC DNA]</scope>
    <source>
        <strain evidence="2 3">DSM 14836</strain>
    </source>
</reference>
<proteinExistence type="predicted"/>
<dbReference type="AlphaFoldDB" id="A0A4R2NR67"/>
<dbReference type="GO" id="GO:0055085">
    <property type="term" value="P:transmembrane transport"/>
    <property type="evidence" value="ECO:0007669"/>
    <property type="project" value="InterPro"/>
</dbReference>
<dbReference type="OrthoDB" id="1522859at2"/>